<dbReference type="Pfam" id="PF08240">
    <property type="entry name" value="ADH_N"/>
    <property type="match status" value="1"/>
</dbReference>
<dbReference type="InterPro" id="IPR013154">
    <property type="entry name" value="ADH-like_N"/>
</dbReference>
<dbReference type="Gene3D" id="3.90.180.10">
    <property type="entry name" value="Medium-chain alcohol dehydrogenases, catalytic domain"/>
    <property type="match status" value="1"/>
</dbReference>
<dbReference type="Proteomes" id="UP000799750">
    <property type="component" value="Unassembled WGS sequence"/>
</dbReference>
<name>A0A6A6R5Y1_9PEZI</name>
<dbReference type="SUPFAM" id="SSF51735">
    <property type="entry name" value="NAD(P)-binding Rossmann-fold domains"/>
    <property type="match status" value="1"/>
</dbReference>
<dbReference type="PANTHER" id="PTHR45033">
    <property type="match status" value="1"/>
</dbReference>
<keyword evidence="3" id="KW-1185">Reference proteome</keyword>
<evidence type="ECO:0000313" key="2">
    <source>
        <dbReference type="EMBL" id="KAF2499320.1"/>
    </source>
</evidence>
<gene>
    <name evidence="2" type="ORF">BU16DRAFT_535689</name>
</gene>
<evidence type="ECO:0000313" key="3">
    <source>
        <dbReference type="Proteomes" id="UP000799750"/>
    </source>
</evidence>
<dbReference type="InterPro" id="IPR013149">
    <property type="entry name" value="ADH-like_C"/>
</dbReference>
<organism evidence="2 3">
    <name type="scientific">Lophium mytilinum</name>
    <dbReference type="NCBI Taxonomy" id="390894"/>
    <lineage>
        <taxon>Eukaryota</taxon>
        <taxon>Fungi</taxon>
        <taxon>Dikarya</taxon>
        <taxon>Ascomycota</taxon>
        <taxon>Pezizomycotina</taxon>
        <taxon>Dothideomycetes</taxon>
        <taxon>Pleosporomycetidae</taxon>
        <taxon>Mytilinidiales</taxon>
        <taxon>Mytilinidiaceae</taxon>
        <taxon>Lophium</taxon>
    </lineage>
</organism>
<reference evidence="2" key="1">
    <citation type="journal article" date="2020" name="Stud. Mycol.">
        <title>101 Dothideomycetes genomes: a test case for predicting lifestyles and emergence of pathogens.</title>
        <authorList>
            <person name="Haridas S."/>
            <person name="Albert R."/>
            <person name="Binder M."/>
            <person name="Bloem J."/>
            <person name="Labutti K."/>
            <person name="Salamov A."/>
            <person name="Andreopoulos B."/>
            <person name="Baker S."/>
            <person name="Barry K."/>
            <person name="Bills G."/>
            <person name="Bluhm B."/>
            <person name="Cannon C."/>
            <person name="Castanera R."/>
            <person name="Culley D."/>
            <person name="Daum C."/>
            <person name="Ezra D."/>
            <person name="Gonzalez J."/>
            <person name="Henrissat B."/>
            <person name="Kuo A."/>
            <person name="Liang C."/>
            <person name="Lipzen A."/>
            <person name="Lutzoni F."/>
            <person name="Magnuson J."/>
            <person name="Mondo S."/>
            <person name="Nolan M."/>
            <person name="Ohm R."/>
            <person name="Pangilinan J."/>
            <person name="Park H.-J."/>
            <person name="Ramirez L."/>
            <person name="Alfaro M."/>
            <person name="Sun H."/>
            <person name="Tritt A."/>
            <person name="Yoshinaga Y."/>
            <person name="Zwiers L.-H."/>
            <person name="Turgeon B."/>
            <person name="Goodwin S."/>
            <person name="Spatafora J."/>
            <person name="Crous P."/>
            <person name="Grigoriev I."/>
        </authorList>
    </citation>
    <scope>NUCLEOTIDE SEQUENCE</scope>
    <source>
        <strain evidence="2">CBS 269.34</strain>
    </source>
</reference>
<dbReference type="SMART" id="SM00829">
    <property type="entry name" value="PKS_ER"/>
    <property type="match status" value="1"/>
</dbReference>
<proteinExistence type="predicted"/>
<dbReference type="GO" id="GO:0016491">
    <property type="term" value="F:oxidoreductase activity"/>
    <property type="evidence" value="ECO:0007669"/>
    <property type="project" value="InterPro"/>
</dbReference>
<dbReference type="SUPFAM" id="SSF50129">
    <property type="entry name" value="GroES-like"/>
    <property type="match status" value="1"/>
</dbReference>
<dbReference type="CDD" id="cd08276">
    <property type="entry name" value="MDR7"/>
    <property type="match status" value="1"/>
</dbReference>
<feature type="domain" description="Enoyl reductase (ER)" evidence="1">
    <location>
        <begin position="17"/>
        <end position="344"/>
    </location>
</feature>
<evidence type="ECO:0000259" key="1">
    <source>
        <dbReference type="SMART" id="SM00829"/>
    </source>
</evidence>
<dbReference type="PANTHER" id="PTHR45033:SF2">
    <property type="entry name" value="ZINC-TYPE ALCOHOL DEHYDROGENASE-LIKE PROTEIN C1773.06C"/>
    <property type="match status" value="1"/>
</dbReference>
<dbReference type="InterPro" id="IPR036291">
    <property type="entry name" value="NAD(P)-bd_dom_sf"/>
</dbReference>
<dbReference type="Gene3D" id="3.40.50.720">
    <property type="entry name" value="NAD(P)-binding Rossmann-like Domain"/>
    <property type="match status" value="1"/>
</dbReference>
<dbReference type="InterPro" id="IPR020843">
    <property type="entry name" value="ER"/>
</dbReference>
<dbReference type="InterPro" id="IPR052711">
    <property type="entry name" value="Zinc_ADH-like"/>
</dbReference>
<dbReference type="InterPro" id="IPR011032">
    <property type="entry name" value="GroES-like_sf"/>
</dbReference>
<accession>A0A6A6R5Y1</accession>
<protein>
    <submittedName>
        <fullName evidence="2">NAD(P)-binding protein</fullName>
    </submittedName>
</protein>
<sequence>MSTPPTTNLAWIIPPPSSPQSLSLTLSSPLPKPTPGPHQILLRITAISLNYRDLMVATHAYPLPAKPSLIPGLDGAGVIEATGPDSAWAAGDAVLVFSSTWYAGGFENLDFMTILGSGDMDGTLQRYMVLDDARAVRAPRNLSGVEAATLGTAGATVVNALLWGPARVRKGDVVLTLGTGGVSCFGIQIASALGATVIATSSSDEKLEVAKKLGAAHVVNYKKTPEWDVEVLRLTNGRGVDQVLEVGGAQTIVKSLKSTRAGGLVTVIGALSEGSPVDILPLILMGAKTVRGSMAMSKDMVEELVKIVEEFDIHPVVSKAFEFDEAVKAYEALREQKDIGKIVVKGA</sequence>
<dbReference type="OrthoDB" id="3509362at2759"/>
<dbReference type="EMBL" id="MU004184">
    <property type="protein sequence ID" value="KAF2499320.1"/>
    <property type="molecule type" value="Genomic_DNA"/>
</dbReference>
<dbReference type="AlphaFoldDB" id="A0A6A6R5Y1"/>
<dbReference type="Pfam" id="PF00107">
    <property type="entry name" value="ADH_zinc_N"/>
    <property type="match status" value="1"/>
</dbReference>